<evidence type="ECO:0000256" key="7">
    <source>
        <dbReference type="RuleBase" id="RU363032"/>
    </source>
</evidence>
<comment type="caution">
    <text evidence="9">The sequence shown here is derived from an EMBL/GenBank/DDBJ whole genome shotgun (WGS) entry which is preliminary data.</text>
</comment>
<organism evidence="9 10">
    <name type="scientific">Leucobacter aridicollis</name>
    <dbReference type="NCBI Taxonomy" id="283878"/>
    <lineage>
        <taxon>Bacteria</taxon>
        <taxon>Bacillati</taxon>
        <taxon>Actinomycetota</taxon>
        <taxon>Actinomycetes</taxon>
        <taxon>Micrococcales</taxon>
        <taxon>Microbacteriaceae</taxon>
        <taxon>Leucobacter</taxon>
    </lineage>
</organism>
<dbReference type="PANTHER" id="PTHR30193:SF41">
    <property type="entry name" value="DIACETYLCHITOBIOSE UPTAKE SYSTEM PERMEASE PROTEIN NGCF"/>
    <property type="match status" value="1"/>
</dbReference>
<keyword evidence="3" id="KW-1003">Cell membrane</keyword>
<dbReference type="SUPFAM" id="SSF161098">
    <property type="entry name" value="MetI-like"/>
    <property type="match status" value="1"/>
</dbReference>
<evidence type="ECO:0000256" key="4">
    <source>
        <dbReference type="ARBA" id="ARBA00022692"/>
    </source>
</evidence>
<reference evidence="9 10" key="1">
    <citation type="submission" date="2020-07" db="EMBL/GenBank/DDBJ databases">
        <title>Sequencing the genomes of 1000 actinobacteria strains.</title>
        <authorList>
            <person name="Klenk H.-P."/>
        </authorList>
    </citation>
    <scope>NUCLEOTIDE SEQUENCE [LARGE SCALE GENOMIC DNA]</scope>
    <source>
        <strain evidence="9 10">DSM 17380</strain>
    </source>
</reference>
<evidence type="ECO:0000256" key="1">
    <source>
        <dbReference type="ARBA" id="ARBA00004651"/>
    </source>
</evidence>
<keyword evidence="10" id="KW-1185">Reference proteome</keyword>
<dbReference type="Proteomes" id="UP000586095">
    <property type="component" value="Unassembled WGS sequence"/>
</dbReference>
<dbReference type="EMBL" id="JACCBD010000001">
    <property type="protein sequence ID" value="NYD28219.1"/>
    <property type="molecule type" value="Genomic_DNA"/>
</dbReference>
<evidence type="ECO:0000256" key="6">
    <source>
        <dbReference type="ARBA" id="ARBA00023136"/>
    </source>
</evidence>
<dbReference type="InterPro" id="IPR000515">
    <property type="entry name" value="MetI-like"/>
</dbReference>
<dbReference type="PROSITE" id="PS50928">
    <property type="entry name" value="ABC_TM1"/>
    <property type="match status" value="1"/>
</dbReference>
<name>A0A852RCU6_9MICO</name>
<keyword evidence="2 7" id="KW-0813">Transport</keyword>
<keyword evidence="5 7" id="KW-1133">Transmembrane helix</keyword>
<evidence type="ECO:0000256" key="2">
    <source>
        <dbReference type="ARBA" id="ARBA00022448"/>
    </source>
</evidence>
<dbReference type="InterPro" id="IPR035906">
    <property type="entry name" value="MetI-like_sf"/>
</dbReference>
<feature type="transmembrane region" description="Helical" evidence="7">
    <location>
        <begin position="284"/>
        <end position="307"/>
    </location>
</feature>
<dbReference type="GO" id="GO:0055085">
    <property type="term" value="P:transmembrane transport"/>
    <property type="evidence" value="ECO:0007669"/>
    <property type="project" value="InterPro"/>
</dbReference>
<dbReference type="AlphaFoldDB" id="A0A852RCU6"/>
<evidence type="ECO:0000259" key="8">
    <source>
        <dbReference type="PROSITE" id="PS50928"/>
    </source>
</evidence>
<feature type="transmembrane region" description="Helical" evidence="7">
    <location>
        <begin position="179"/>
        <end position="201"/>
    </location>
</feature>
<keyword evidence="6 7" id="KW-0472">Membrane</keyword>
<evidence type="ECO:0000313" key="10">
    <source>
        <dbReference type="Proteomes" id="UP000586095"/>
    </source>
</evidence>
<keyword evidence="9" id="KW-0762">Sugar transport</keyword>
<protein>
    <submittedName>
        <fullName evidence="9">Multiple sugar transport system permease protein</fullName>
    </submittedName>
</protein>
<sequence length="315" mass="35155">MSETRTILLADAARNGSRRRRMPKQRTSLRHREARFGQFFISGYTLLLLAFGIIPALYALYLSFTRNGAFVGFENFTRIFADYRFWPAATHVAVYILFWLISLIVVVVALALIVHAIRVRWISASARFLYYIPGAIAGASSVMLWLFLLDPTVSPVAGLLRGFGLDTLVRTVSIDNLPVIFTIIAFWTGAGSWIVIMYGALNNIDTEVMEAARIDGANAVQTAWHIQLPMMTKWISYMGVMSLAAGTQLFVEPRILSQATRGVVPEDYSLNQLAYLYAFRQNDFSGSAAISIVLLAIALILSSIFIFRGKLFESD</sequence>
<gene>
    <name evidence="9" type="ORF">BJ960_003022</name>
</gene>
<dbReference type="PANTHER" id="PTHR30193">
    <property type="entry name" value="ABC TRANSPORTER PERMEASE PROTEIN"/>
    <property type="match status" value="1"/>
</dbReference>
<proteinExistence type="inferred from homology"/>
<comment type="subcellular location">
    <subcellularLocation>
        <location evidence="1 7">Cell membrane</location>
        <topology evidence="1 7">Multi-pass membrane protein</topology>
    </subcellularLocation>
</comment>
<dbReference type="Gene3D" id="1.10.3720.10">
    <property type="entry name" value="MetI-like"/>
    <property type="match status" value="1"/>
</dbReference>
<evidence type="ECO:0000256" key="5">
    <source>
        <dbReference type="ARBA" id="ARBA00022989"/>
    </source>
</evidence>
<feature type="transmembrane region" description="Helical" evidence="7">
    <location>
        <begin position="128"/>
        <end position="148"/>
    </location>
</feature>
<dbReference type="CDD" id="cd06261">
    <property type="entry name" value="TM_PBP2"/>
    <property type="match status" value="1"/>
</dbReference>
<keyword evidence="4 7" id="KW-0812">Transmembrane</keyword>
<feature type="transmembrane region" description="Helical" evidence="7">
    <location>
        <begin position="92"/>
        <end position="116"/>
    </location>
</feature>
<feature type="transmembrane region" description="Helical" evidence="7">
    <location>
        <begin position="39"/>
        <end position="61"/>
    </location>
</feature>
<comment type="similarity">
    <text evidence="7">Belongs to the binding-protein-dependent transport system permease family.</text>
</comment>
<dbReference type="GO" id="GO:0005886">
    <property type="term" value="C:plasma membrane"/>
    <property type="evidence" value="ECO:0007669"/>
    <property type="project" value="UniProtKB-SubCell"/>
</dbReference>
<dbReference type="Pfam" id="PF00528">
    <property type="entry name" value="BPD_transp_1"/>
    <property type="match status" value="1"/>
</dbReference>
<dbReference type="RefSeq" id="WP_237463842.1">
    <property type="nucleotide sequence ID" value="NZ_BAAALZ010000006.1"/>
</dbReference>
<evidence type="ECO:0000313" key="9">
    <source>
        <dbReference type="EMBL" id="NYD28219.1"/>
    </source>
</evidence>
<dbReference type="InterPro" id="IPR051393">
    <property type="entry name" value="ABC_transporter_permease"/>
</dbReference>
<accession>A0A852RCU6</accession>
<feature type="domain" description="ABC transmembrane type-1" evidence="8">
    <location>
        <begin position="88"/>
        <end position="305"/>
    </location>
</feature>
<evidence type="ECO:0000256" key="3">
    <source>
        <dbReference type="ARBA" id="ARBA00022475"/>
    </source>
</evidence>